<name>A0A4D7AWL6_9HYPH</name>
<dbReference type="OrthoDB" id="6115808at2"/>
<evidence type="ECO:0000313" key="2">
    <source>
        <dbReference type="Proteomes" id="UP000298781"/>
    </source>
</evidence>
<evidence type="ECO:0000313" key="1">
    <source>
        <dbReference type="EMBL" id="QCI63353.1"/>
    </source>
</evidence>
<dbReference type="Proteomes" id="UP000298781">
    <property type="component" value="Chromosome"/>
</dbReference>
<sequence length="125" mass="13782">MPSLSDEASADHPGAILLRFENLPQHVPLRERLVAYLVVDAIGPDGRSRAISLTGRETGRTVLASRHARRVNRAPHDQIQAEYRTSRTIQNRVIGTKVAGRLTTQWRAGVEPDGTIVFPPPESGR</sequence>
<dbReference type="RefSeq" id="WP_136958811.1">
    <property type="nucleotide sequence ID" value="NZ_CP039690.1"/>
</dbReference>
<accession>A0A4D7AWL6</accession>
<organism evidence="1 2">
    <name type="scientific">Phreatobacter stygius</name>
    <dbReference type="NCBI Taxonomy" id="1940610"/>
    <lineage>
        <taxon>Bacteria</taxon>
        <taxon>Pseudomonadati</taxon>
        <taxon>Pseudomonadota</taxon>
        <taxon>Alphaproteobacteria</taxon>
        <taxon>Hyphomicrobiales</taxon>
        <taxon>Phreatobacteraceae</taxon>
        <taxon>Phreatobacter</taxon>
    </lineage>
</organism>
<dbReference type="EMBL" id="CP039690">
    <property type="protein sequence ID" value="QCI63353.1"/>
    <property type="molecule type" value="Genomic_DNA"/>
</dbReference>
<proteinExistence type="predicted"/>
<dbReference type="Pfam" id="PF19911">
    <property type="entry name" value="DUF6384"/>
    <property type="match status" value="1"/>
</dbReference>
<reference evidence="1 2" key="1">
    <citation type="submission" date="2019-04" db="EMBL/GenBank/DDBJ databases">
        <title>Phreatobacter aquaticus sp. nov.</title>
        <authorList>
            <person name="Choi A."/>
        </authorList>
    </citation>
    <scope>NUCLEOTIDE SEQUENCE [LARGE SCALE GENOMIC DNA]</scope>
    <source>
        <strain evidence="1 2">KCTC 52518</strain>
    </source>
</reference>
<gene>
    <name evidence="1" type="ORF">E8M01_03335</name>
</gene>
<dbReference type="KEGG" id="pstg:E8M01_03335"/>
<protein>
    <submittedName>
        <fullName evidence="1">Uncharacterized protein</fullName>
    </submittedName>
</protein>
<keyword evidence="2" id="KW-1185">Reference proteome</keyword>
<dbReference type="InterPro" id="IPR045964">
    <property type="entry name" value="DUF6384"/>
</dbReference>
<dbReference type="AlphaFoldDB" id="A0A4D7AWL6"/>